<evidence type="ECO:0000313" key="3">
    <source>
        <dbReference type="Proteomes" id="UP000190037"/>
    </source>
</evidence>
<sequence length="78" mass="8424">MHSAPVWRWLRSDTDTGDGRAESRKAGRDADPAGAGQPWVERQMRASGALSFRPLNREPKSQTAHGSTAPAPDVLRSG</sequence>
<feature type="compositionally biased region" description="Basic and acidic residues" evidence="1">
    <location>
        <begin position="10"/>
        <end position="31"/>
    </location>
</feature>
<feature type="region of interest" description="Disordered" evidence="1">
    <location>
        <begin position="1"/>
        <end position="78"/>
    </location>
</feature>
<comment type="caution">
    <text evidence="2">The sequence shown here is derived from an EMBL/GenBank/DDBJ whole genome shotgun (WGS) entry which is preliminary data.</text>
</comment>
<dbReference type="EMBL" id="MWQN01000003">
    <property type="protein sequence ID" value="OPC77854.1"/>
    <property type="molecule type" value="Genomic_DNA"/>
</dbReference>
<evidence type="ECO:0000313" key="2">
    <source>
        <dbReference type="EMBL" id="OPC77854.1"/>
    </source>
</evidence>
<proteinExistence type="predicted"/>
<evidence type="ECO:0000256" key="1">
    <source>
        <dbReference type="SAM" id="MobiDB-lite"/>
    </source>
</evidence>
<reference evidence="2 3" key="1">
    <citation type="submission" date="2017-03" db="EMBL/GenBank/DDBJ databases">
        <title>Draft genome sequence of Streptomyces scabrisporus NF3, endophyte isolated from Amphipterygium adstringens.</title>
        <authorList>
            <person name="Vazquez M."/>
            <person name="Ceapa C.D."/>
            <person name="Rodriguez Luna D."/>
            <person name="Sanchez Esquivel S."/>
        </authorList>
    </citation>
    <scope>NUCLEOTIDE SEQUENCE [LARGE SCALE GENOMIC DNA]</scope>
    <source>
        <strain evidence="2 3">NF3</strain>
    </source>
</reference>
<accession>A0A1T3NM41</accession>
<protein>
    <submittedName>
        <fullName evidence="2">Uncharacterized protein</fullName>
    </submittedName>
</protein>
<keyword evidence="3" id="KW-1185">Reference proteome</keyword>
<dbReference type="Proteomes" id="UP000190037">
    <property type="component" value="Unassembled WGS sequence"/>
</dbReference>
<organism evidence="2 3">
    <name type="scientific">Embleya scabrispora</name>
    <dbReference type="NCBI Taxonomy" id="159449"/>
    <lineage>
        <taxon>Bacteria</taxon>
        <taxon>Bacillati</taxon>
        <taxon>Actinomycetota</taxon>
        <taxon>Actinomycetes</taxon>
        <taxon>Kitasatosporales</taxon>
        <taxon>Streptomycetaceae</taxon>
        <taxon>Embleya</taxon>
    </lineage>
</organism>
<name>A0A1T3NM41_9ACTN</name>
<dbReference type="AlphaFoldDB" id="A0A1T3NM41"/>
<gene>
    <name evidence="2" type="ORF">B4N89_36945</name>
</gene>